<dbReference type="AlphaFoldDB" id="A0A848EIB7"/>
<comment type="caution">
    <text evidence="2">The sequence shown here is derived from an EMBL/GenBank/DDBJ whole genome shotgun (WGS) entry which is preliminary data.</text>
</comment>
<dbReference type="EC" id="3.1.-.-" evidence="2"/>
<sequence>MSAAPIHIAGERLMLDPAGVLHWPARRLLCVADLHFEKGSAFAARGRLLPPYDTRETIARLVPLLRRYGPQRMVFLGDSFHDADGCARMAEADRAALIAAFAGIEITWVAGNHDPAPPVGLPGRAVEDLHEGPLVFRHIPQPRATGEIAGHLHPRATAPTRAGGVARACFVSDGRRVLMPAFGAFTGGLDAGDPAVAALFPRGGRAFLIGSERLYSFPLAPRQTGLPKDLTSFGNGQAELPLSVTARLRSG</sequence>
<keyword evidence="2" id="KW-0378">Hydrolase</keyword>
<dbReference type="GO" id="GO:0016787">
    <property type="term" value="F:hydrolase activity"/>
    <property type="evidence" value="ECO:0007669"/>
    <property type="project" value="UniProtKB-KW"/>
</dbReference>
<protein>
    <submittedName>
        <fullName evidence="2">Ligase-associated DNA damage response endonuclease PdeM</fullName>
        <ecNumber evidence="2">3.1.-.-</ecNumber>
    </submittedName>
</protein>
<feature type="domain" description="Calcineurin-like phosphoesterase" evidence="1">
    <location>
        <begin position="27"/>
        <end position="119"/>
    </location>
</feature>
<dbReference type="GO" id="GO:0016874">
    <property type="term" value="F:ligase activity"/>
    <property type="evidence" value="ECO:0007669"/>
    <property type="project" value="UniProtKB-KW"/>
</dbReference>
<dbReference type="SUPFAM" id="SSF56300">
    <property type="entry name" value="Metallo-dependent phosphatases"/>
    <property type="match status" value="1"/>
</dbReference>
<dbReference type="InterPro" id="IPR004843">
    <property type="entry name" value="Calcineurin-like_PHP"/>
</dbReference>
<dbReference type="PANTHER" id="PTHR39323">
    <property type="entry name" value="BLR1149 PROTEIN"/>
    <property type="match status" value="1"/>
</dbReference>
<organism evidence="2 3">
    <name type="scientific">Neoroseomonas marina</name>
    <dbReference type="NCBI Taxonomy" id="1232220"/>
    <lineage>
        <taxon>Bacteria</taxon>
        <taxon>Pseudomonadati</taxon>
        <taxon>Pseudomonadota</taxon>
        <taxon>Alphaproteobacteria</taxon>
        <taxon>Acetobacterales</taxon>
        <taxon>Acetobacteraceae</taxon>
        <taxon>Neoroseomonas</taxon>
    </lineage>
</organism>
<dbReference type="GO" id="GO:0004519">
    <property type="term" value="F:endonuclease activity"/>
    <property type="evidence" value="ECO:0007669"/>
    <property type="project" value="UniProtKB-KW"/>
</dbReference>
<dbReference type="Pfam" id="PF00149">
    <property type="entry name" value="Metallophos"/>
    <property type="match status" value="1"/>
</dbReference>
<evidence type="ECO:0000313" key="2">
    <source>
        <dbReference type="EMBL" id="NMJ43736.1"/>
    </source>
</evidence>
<dbReference type="InterPro" id="IPR029052">
    <property type="entry name" value="Metallo-depent_PP-like"/>
</dbReference>
<name>A0A848EIB7_9PROT</name>
<keyword evidence="2" id="KW-0540">Nuclease</keyword>
<dbReference type="Proteomes" id="UP000548582">
    <property type="component" value="Unassembled WGS sequence"/>
</dbReference>
<reference evidence="2 3" key="1">
    <citation type="submission" date="2020-03" db="EMBL/GenBank/DDBJ databases">
        <authorList>
            <person name="Sun Q."/>
        </authorList>
    </citation>
    <scope>NUCLEOTIDE SEQUENCE [LARGE SCALE GENOMIC DNA]</scope>
    <source>
        <strain evidence="2 3">JC162</strain>
    </source>
</reference>
<keyword evidence="2" id="KW-0255">Endonuclease</keyword>
<proteinExistence type="predicted"/>
<dbReference type="RefSeq" id="WP_170055930.1">
    <property type="nucleotide sequence ID" value="NZ_JABBKX010000009.1"/>
</dbReference>
<evidence type="ECO:0000313" key="3">
    <source>
        <dbReference type="Proteomes" id="UP000548582"/>
    </source>
</evidence>
<dbReference type="Gene3D" id="3.60.21.10">
    <property type="match status" value="1"/>
</dbReference>
<evidence type="ECO:0000259" key="1">
    <source>
        <dbReference type="Pfam" id="PF00149"/>
    </source>
</evidence>
<dbReference type="InterPro" id="IPR026336">
    <property type="entry name" value="PdeM-like"/>
</dbReference>
<gene>
    <name evidence="2" type="primary">pdeM</name>
    <name evidence="2" type="ORF">GWK16_20985</name>
</gene>
<dbReference type="EMBL" id="JABBKX010000009">
    <property type="protein sequence ID" value="NMJ43736.1"/>
    <property type="molecule type" value="Genomic_DNA"/>
</dbReference>
<keyword evidence="2" id="KW-0436">Ligase</keyword>
<dbReference type="NCBIfam" id="TIGR04123">
    <property type="entry name" value="P_estr_lig_assc"/>
    <property type="match status" value="1"/>
</dbReference>
<keyword evidence="3" id="KW-1185">Reference proteome</keyword>
<dbReference type="PANTHER" id="PTHR39323:SF1">
    <property type="entry name" value="BLR1149 PROTEIN"/>
    <property type="match status" value="1"/>
</dbReference>
<accession>A0A848EIB7</accession>